<gene>
    <name evidence="1" type="ORF">LAL4801_03344</name>
</gene>
<proteinExistence type="predicted"/>
<sequence>MTVVCRHMAKAGGIRAFPLGLFQVPTWILLCHPGQAGRNACLECTFSSLKAVPRLEQ</sequence>
<accession>A0A0M6Y6H6</accession>
<organism evidence="1 2">
    <name type="scientific">Roseibium aggregatum</name>
    <dbReference type="NCBI Taxonomy" id="187304"/>
    <lineage>
        <taxon>Bacteria</taxon>
        <taxon>Pseudomonadati</taxon>
        <taxon>Pseudomonadota</taxon>
        <taxon>Alphaproteobacteria</taxon>
        <taxon>Hyphomicrobiales</taxon>
        <taxon>Stappiaceae</taxon>
        <taxon>Roseibium</taxon>
    </lineage>
</organism>
<dbReference type="EMBL" id="CXST01000002">
    <property type="protein sequence ID" value="CTQ44897.1"/>
    <property type="molecule type" value="Genomic_DNA"/>
</dbReference>
<protein>
    <submittedName>
        <fullName evidence="1">Uncharacterized protein</fullName>
    </submittedName>
</protein>
<dbReference type="AlphaFoldDB" id="A0A0M6Y6H6"/>
<keyword evidence="2" id="KW-1185">Reference proteome</keyword>
<evidence type="ECO:0000313" key="2">
    <source>
        <dbReference type="Proteomes" id="UP000048926"/>
    </source>
</evidence>
<evidence type="ECO:0000313" key="1">
    <source>
        <dbReference type="EMBL" id="CTQ44897.1"/>
    </source>
</evidence>
<dbReference type="Proteomes" id="UP000048926">
    <property type="component" value="Unassembled WGS sequence"/>
</dbReference>
<name>A0A0M6Y6H6_9HYPH</name>
<reference evidence="2" key="1">
    <citation type="submission" date="2015-07" db="EMBL/GenBank/DDBJ databases">
        <authorList>
            <person name="Rodrigo-Torres Lidia"/>
            <person name="Arahal R.David."/>
        </authorList>
    </citation>
    <scope>NUCLEOTIDE SEQUENCE [LARGE SCALE GENOMIC DNA]</scope>
    <source>
        <strain evidence="2">CECT 4801</strain>
    </source>
</reference>